<dbReference type="RefSeq" id="WP_118447946.1">
    <property type="nucleotide sequence ID" value="NZ_QRQQ01000015.1"/>
</dbReference>
<feature type="transmembrane region" description="Helical" evidence="1">
    <location>
        <begin position="101"/>
        <end position="123"/>
    </location>
</feature>
<feature type="transmembrane region" description="Helical" evidence="1">
    <location>
        <begin position="213"/>
        <end position="230"/>
    </location>
</feature>
<evidence type="ECO:0000313" key="4">
    <source>
        <dbReference type="Proteomes" id="UP000285652"/>
    </source>
</evidence>
<dbReference type="Pfam" id="PF12730">
    <property type="entry name" value="ABC2_membrane_4"/>
    <property type="match status" value="1"/>
</dbReference>
<dbReference type="InterPro" id="IPR022294">
    <property type="entry name" value="ABC-transptr_permeasesu"/>
</dbReference>
<feature type="transmembrane region" description="Helical" evidence="1">
    <location>
        <begin position="266"/>
        <end position="286"/>
    </location>
</feature>
<evidence type="ECO:0000256" key="1">
    <source>
        <dbReference type="SAM" id="Phobius"/>
    </source>
</evidence>
<keyword evidence="1" id="KW-1133">Transmembrane helix</keyword>
<feature type="transmembrane region" description="Helical" evidence="1">
    <location>
        <begin position="181"/>
        <end position="201"/>
    </location>
</feature>
<feature type="transmembrane region" description="Helical" evidence="1">
    <location>
        <begin position="143"/>
        <end position="169"/>
    </location>
</feature>
<proteinExistence type="predicted"/>
<reference evidence="3 4" key="1">
    <citation type="submission" date="2018-08" db="EMBL/GenBank/DDBJ databases">
        <title>A genome reference for cultivated species of the human gut microbiota.</title>
        <authorList>
            <person name="Zou Y."/>
            <person name="Xue W."/>
            <person name="Luo G."/>
        </authorList>
    </citation>
    <scope>NUCLEOTIDE SEQUENCE [LARGE SCALE GENOMIC DNA]</scope>
    <source>
        <strain evidence="3 4">AF31-13BH</strain>
    </source>
</reference>
<dbReference type="CDD" id="cd21808">
    <property type="entry name" value="ABC-2_lan_permease_MutG"/>
    <property type="match status" value="1"/>
</dbReference>
<gene>
    <name evidence="3" type="ORF">DWZ24_13920</name>
</gene>
<keyword evidence="1" id="KW-0472">Membrane</keyword>
<name>A0A415U6U5_9FIRM</name>
<organism evidence="3 4">
    <name type="scientific">Dorea formicigenerans</name>
    <dbReference type="NCBI Taxonomy" id="39486"/>
    <lineage>
        <taxon>Bacteria</taxon>
        <taxon>Bacillati</taxon>
        <taxon>Bacillota</taxon>
        <taxon>Clostridia</taxon>
        <taxon>Lachnospirales</taxon>
        <taxon>Lachnospiraceae</taxon>
        <taxon>Dorea</taxon>
    </lineage>
</organism>
<evidence type="ECO:0000259" key="2">
    <source>
        <dbReference type="Pfam" id="PF07739"/>
    </source>
</evidence>
<protein>
    <submittedName>
        <fullName evidence="3">Lantibiotic immunity ABC transporter MutG family permease subunit</fullName>
    </submittedName>
</protein>
<dbReference type="Proteomes" id="UP000285652">
    <property type="component" value="Unassembled WGS sequence"/>
</dbReference>
<feature type="domain" description="TipAS antibiotic-recognition" evidence="2">
    <location>
        <begin position="14"/>
        <end position="93"/>
    </location>
</feature>
<dbReference type="NCBIfam" id="TIGR03733">
    <property type="entry name" value="lanti_perm_MutG"/>
    <property type="match status" value="1"/>
</dbReference>
<accession>A0A415U6U5</accession>
<dbReference type="Pfam" id="PF07739">
    <property type="entry name" value="TipAS"/>
    <property type="match status" value="1"/>
</dbReference>
<comment type="caution">
    <text evidence="3">The sequence shown here is derived from an EMBL/GenBank/DDBJ whole genome shotgun (WGS) entry which is preliminary data.</text>
</comment>
<dbReference type="InterPro" id="IPR012925">
    <property type="entry name" value="TipAS_dom"/>
</dbReference>
<keyword evidence="1" id="KW-0812">Transmembrane</keyword>
<dbReference type="AlphaFoldDB" id="A0A415U6U5"/>
<evidence type="ECO:0000313" key="3">
    <source>
        <dbReference type="EMBL" id="RHN13803.1"/>
    </source>
</evidence>
<dbReference type="EMBL" id="QRQQ01000015">
    <property type="protein sequence ID" value="RHN13803.1"/>
    <property type="molecule type" value="Genomic_DNA"/>
</dbReference>
<sequence length="298" mass="33893">MDFKVFDTTKIDEYSKRAKEQWGQTSEYKEFEEKTKNWTKDDEATVANEFMQLFVEFGRMKEMGPEDEQVQLQVRKLQDYITDHFYTCSDKILWNENMKVIAFYQAIGAGLPVLIGIFTASVMEQEQNAGDFQNLLSLPDKPAAFLSKLLMLLVLCLCSILLTAIIFGIGFGRIASSDIEIMKGCIFAALLLWGSSVPLYLWQLILAFQFGKGVSIGAGIISGLISALMLTGLGDYVWKYVFVCWTGRVPYTYLQSVLGETSVGEWLSFIPGCLIFTGISMVYYFWWVNHWEGNRISE</sequence>